<feature type="domain" description="Ferritin/DPS" evidence="4">
    <location>
        <begin position="22"/>
        <end position="160"/>
    </location>
</feature>
<comment type="similarity">
    <text evidence="1 2">Belongs to the Dps family.</text>
</comment>
<dbReference type="PANTHER" id="PTHR42932:SF3">
    <property type="entry name" value="DNA PROTECTION DURING STARVATION PROTEIN"/>
    <property type="match status" value="1"/>
</dbReference>
<evidence type="ECO:0000256" key="2">
    <source>
        <dbReference type="RuleBase" id="RU003875"/>
    </source>
</evidence>
<keyword evidence="6" id="KW-1185">Reference proteome</keyword>
<proteinExistence type="inferred from homology"/>
<dbReference type="PRINTS" id="PR01346">
    <property type="entry name" value="HELNAPAPROT"/>
</dbReference>
<evidence type="ECO:0000313" key="6">
    <source>
        <dbReference type="Proteomes" id="UP001501468"/>
    </source>
</evidence>
<sequence>MTARTASPGEKPAPSSIGDMSALQGQLDQLNDLALTLKHAHWNVTGPHFFTTHTMIDPQVDAVRDMVDAIAERMATIGGSPDGRAAGILQRRPHDEYPLGRADALQHLSALHEVYARVVLDHRAAARMFEGDPVTHDLLTAQSADLEKFHWFIAVHVQSIQA</sequence>
<evidence type="ECO:0000256" key="3">
    <source>
        <dbReference type="SAM" id="MobiDB-lite"/>
    </source>
</evidence>
<organism evidence="5 6">
    <name type="scientific">Terrabacter ginsenosidimutans</name>
    <dbReference type="NCBI Taxonomy" id="490575"/>
    <lineage>
        <taxon>Bacteria</taxon>
        <taxon>Bacillati</taxon>
        <taxon>Actinomycetota</taxon>
        <taxon>Actinomycetes</taxon>
        <taxon>Micrococcales</taxon>
        <taxon>Intrasporangiaceae</taxon>
        <taxon>Terrabacter</taxon>
    </lineage>
</organism>
<dbReference type="CDD" id="cd01043">
    <property type="entry name" value="DPS"/>
    <property type="match status" value="1"/>
</dbReference>
<dbReference type="PANTHER" id="PTHR42932">
    <property type="entry name" value="GENERAL STRESS PROTEIN 20U"/>
    <property type="match status" value="1"/>
</dbReference>
<dbReference type="Pfam" id="PF00210">
    <property type="entry name" value="Ferritin"/>
    <property type="match status" value="1"/>
</dbReference>
<feature type="region of interest" description="Disordered" evidence="3">
    <location>
        <begin position="1"/>
        <end position="20"/>
    </location>
</feature>
<dbReference type="SUPFAM" id="SSF47240">
    <property type="entry name" value="Ferritin-like"/>
    <property type="match status" value="1"/>
</dbReference>
<gene>
    <name evidence="5" type="ORF">GCM10022399_44080</name>
</gene>
<dbReference type="InterPro" id="IPR008331">
    <property type="entry name" value="Ferritin_DPS_dom"/>
</dbReference>
<dbReference type="InterPro" id="IPR012347">
    <property type="entry name" value="Ferritin-like"/>
</dbReference>
<name>A0ABP7EQQ8_9MICO</name>
<accession>A0ABP7EQQ8</accession>
<evidence type="ECO:0000259" key="4">
    <source>
        <dbReference type="Pfam" id="PF00210"/>
    </source>
</evidence>
<evidence type="ECO:0000313" key="5">
    <source>
        <dbReference type="EMBL" id="GAA3722877.1"/>
    </source>
</evidence>
<protein>
    <submittedName>
        <fullName evidence="5">DNA starvation/stationary phase protection protein</fullName>
    </submittedName>
</protein>
<dbReference type="PIRSF" id="PIRSF005900">
    <property type="entry name" value="Dps"/>
    <property type="match status" value="1"/>
</dbReference>
<dbReference type="EMBL" id="BAABDC010000016">
    <property type="protein sequence ID" value="GAA3722877.1"/>
    <property type="molecule type" value="Genomic_DNA"/>
</dbReference>
<reference evidence="6" key="1">
    <citation type="journal article" date="2019" name="Int. J. Syst. Evol. Microbiol.">
        <title>The Global Catalogue of Microorganisms (GCM) 10K type strain sequencing project: providing services to taxonomists for standard genome sequencing and annotation.</title>
        <authorList>
            <consortium name="The Broad Institute Genomics Platform"/>
            <consortium name="The Broad Institute Genome Sequencing Center for Infectious Disease"/>
            <person name="Wu L."/>
            <person name="Ma J."/>
        </authorList>
    </citation>
    <scope>NUCLEOTIDE SEQUENCE [LARGE SCALE GENOMIC DNA]</scope>
    <source>
        <strain evidence="6">JCM 17125</strain>
    </source>
</reference>
<evidence type="ECO:0000256" key="1">
    <source>
        <dbReference type="ARBA" id="ARBA00009497"/>
    </source>
</evidence>
<comment type="caution">
    <text evidence="5">The sequence shown here is derived from an EMBL/GenBank/DDBJ whole genome shotgun (WGS) entry which is preliminary data.</text>
</comment>
<dbReference type="Gene3D" id="1.20.1260.10">
    <property type="match status" value="1"/>
</dbReference>
<dbReference type="Proteomes" id="UP001501468">
    <property type="component" value="Unassembled WGS sequence"/>
</dbReference>
<dbReference type="InterPro" id="IPR023188">
    <property type="entry name" value="DPS_DNA-bd_CS"/>
</dbReference>
<dbReference type="PROSITE" id="PS00819">
    <property type="entry name" value="DPS_2"/>
    <property type="match status" value="1"/>
</dbReference>
<dbReference type="InterPro" id="IPR002177">
    <property type="entry name" value="DPS_DNA-bd"/>
</dbReference>
<dbReference type="InterPro" id="IPR009078">
    <property type="entry name" value="Ferritin-like_SF"/>
</dbReference>